<organism evidence="3 4">
    <name type="scientific">Muricoccus vinaceus</name>
    <dbReference type="NCBI Taxonomy" id="424704"/>
    <lineage>
        <taxon>Bacteria</taxon>
        <taxon>Pseudomonadati</taxon>
        <taxon>Pseudomonadota</taxon>
        <taxon>Alphaproteobacteria</taxon>
        <taxon>Acetobacterales</taxon>
        <taxon>Roseomonadaceae</taxon>
        <taxon>Muricoccus</taxon>
    </lineage>
</organism>
<proteinExistence type="predicted"/>
<reference evidence="3 4" key="1">
    <citation type="submission" date="2024-09" db="EMBL/GenBank/DDBJ databases">
        <authorList>
            <person name="Sun Q."/>
            <person name="Mori K."/>
        </authorList>
    </citation>
    <scope>NUCLEOTIDE SEQUENCE [LARGE SCALE GENOMIC DNA]</scope>
    <source>
        <strain evidence="3 4">CCM 7468</strain>
    </source>
</reference>
<dbReference type="PANTHER" id="PTHR11699">
    <property type="entry name" value="ALDEHYDE DEHYDROGENASE-RELATED"/>
    <property type="match status" value="1"/>
</dbReference>
<dbReference type="EMBL" id="JBHLVZ010000003">
    <property type="protein sequence ID" value="MFC0385193.1"/>
    <property type="molecule type" value="Genomic_DNA"/>
</dbReference>
<evidence type="ECO:0000313" key="4">
    <source>
        <dbReference type="Proteomes" id="UP001589789"/>
    </source>
</evidence>
<dbReference type="InterPro" id="IPR016162">
    <property type="entry name" value="Ald_DH_N"/>
</dbReference>
<dbReference type="Proteomes" id="UP001589789">
    <property type="component" value="Unassembled WGS sequence"/>
</dbReference>
<protein>
    <submittedName>
        <fullName evidence="3">Aldehyde dehydrogenase family protein</fullName>
    </submittedName>
</protein>
<evidence type="ECO:0000313" key="3">
    <source>
        <dbReference type="EMBL" id="MFC0385193.1"/>
    </source>
</evidence>
<dbReference type="Pfam" id="PF00171">
    <property type="entry name" value="Aldedh"/>
    <property type="match status" value="1"/>
</dbReference>
<dbReference type="InterPro" id="IPR016161">
    <property type="entry name" value="Ald_DH/histidinol_DH"/>
</dbReference>
<evidence type="ECO:0000259" key="2">
    <source>
        <dbReference type="Pfam" id="PF00171"/>
    </source>
</evidence>
<dbReference type="RefSeq" id="WP_377049351.1">
    <property type="nucleotide sequence ID" value="NZ_JBHLVZ010000003.1"/>
</dbReference>
<evidence type="ECO:0000256" key="1">
    <source>
        <dbReference type="ARBA" id="ARBA00023002"/>
    </source>
</evidence>
<gene>
    <name evidence="3" type="ORF">ACFFIC_06465</name>
</gene>
<dbReference type="Gene3D" id="3.40.605.10">
    <property type="entry name" value="Aldehyde Dehydrogenase, Chain A, domain 1"/>
    <property type="match status" value="1"/>
</dbReference>
<accession>A0ABV6INL5</accession>
<sequence length="114" mass="12606">MLPALERTPWPPSRTARSGPVLSVLKWEDEGEMIEAVSAVDYGLTASIWTRDVVRAHRTVSRIKAGLVWVNNSSDHFLALPFGGLKQSGLGREESIDELLAYTQVKFLSISPDI</sequence>
<feature type="domain" description="Aldehyde dehydrogenase" evidence="2">
    <location>
        <begin position="19"/>
        <end position="107"/>
    </location>
</feature>
<keyword evidence="1" id="KW-0560">Oxidoreductase</keyword>
<dbReference type="InterPro" id="IPR015590">
    <property type="entry name" value="Aldehyde_DH_dom"/>
</dbReference>
<comment type="caution">
    <text evidence="3">The sequence shown here is derived from an EMBL/GenBank/DDBJ whole genome shotgun (WGS) entry which is preliminary data.</text>
</comment>
<name>A0ABV6INL5_9PROT</name>
<dbReference type="InterPro" id="IPR016163">
    <property type="entry name" value="Ald_DH_C"/>
</dbReference>
<dbReference type="Gene3D" id="3.40.309.10">
    <property type="entry name" value="Aldehyde Dehydrogenase, Chain A, domain 2"/>
    <property type="match status" value="1"/>
</dbReference>
<dbReference type="SUPFAM" id="SSF53720">
    <property type="entry name" value="ALDH-like"/>
    <property type="match status" value="1"/>
</dbReference>
<keyword evidence="4" id="KW-1185">Reference proteome</keyword>